<evidence type="ECO:0000259" key="6">
    <source>
        <dbReference type="SMART" id="SM01340"/>
    </source>
</evidence>
<dbReference type="GO" id="GO:0000710">
    <property type="term" value="P:meiotic mismatch repair"/>
    <property type="evidence" value="ECO:0007669"/>
    <property type="project" value="UniProtKB-ARBA"/>
</dbReference>
<dbReference type="Proteomes" id="UP000603453">
    <property type="component" value="Unassembled WGS sequence"/>
</dbReference>
<dbReference type="Pfam" id="PF08676">
    <property type="entry name" value="MutL_C"/>
    <property type="match status" value="1"/>
</dbReference>
<dbReference type="CDD" id="cd16926">
    <property type="entry name" value="HATPase_MutL-MLH-PMS-like"/>
    <property type="match status" value="1"/>
</dbReference>
<feature type="domain" description="MutL C-terminal dimerisation" evidence="5">
    <location>
        <begin position="599"/>
        <end position="744"/>
    </location>
</feature>
<dbReference type="SUPFAM" id="SSF118116">
    <property type="entry name" value="DNA mismatch repair protein MutL"/>
    <property type="match status" value="1"/>
</dbReference>
<dbReference type="InterPro" id="IPR038973">
    <property type="entry name" value="MutL/Mlh/Pms-like"/>
</dbReference>
<keyword evidence="8" id="KW-1185">Reference proteome</keyword>
<gene>
    <name evidence="7" type="ORF">INT47_007213</name>
</gene>
<dbReference type="SMART" id="SM01340">
    <property type="entry name" value="DNA_mis_repair"/>
    <property type="match status" value="1"/>
</dbReference>
<dbReference type="InterPro" id="IPR002099">
    <property type="entry name" value="MutL/Mlh/PMS"/>
</dbReference>
<dbReference type="NCBIfam" id="TIGR00585">
    <property type="entry name" value="mutl"/>
    <property type="match status" value="1"/>
</dbReference>
<feature type="region of interest" description="Disordered" evidence="4">
    <location>
        <begin position="460"/>
        <end position="479"/>
    </location>
</feature>
<comment type="caution">
    <text evidence="7">The sequence shown here is derived from an EMBL/GenBank/DDBJ whole genome shotgun (WGS) entry which is preliminary data.</text>
</comment>
<reference evidence="7" key="1">
    <citation type="submission" date="2020-12" db="EMBL/GenBank/DDBJ databases">
        <title>Metabolic potential, ecology and presence of endohyphal bacteria is reflected in genomic diversity of Mucoromycotina.</title>
        <authorList>
            <person name="Muszewska A."/>
            <person name="Okrasinska A."/>
            <person name="Steczkiewicz K."/>
            <person name="Drgas O."/>
            <person name="Orlowska M."/>
            <person name="Perlinska-Lenart U."/>
            <person name="Aleksandrzak-Piekarczyk T."/>
            <person name="Szatraj K."/>
            <person name="Zielenkiewicz U."/>
            <person name="Pilsyk S."/>
            <person name="Malc E."/>
            <person name="Mieczkowski P."/>
            <person name="Kruszewska J.S."/>
            <person name="Biernat P."/>
            <person name="Pawlowska J."/>
        </authorList>
    </citation>
    <scope>NUCLEOTIDE SEQUENCE</scope>
    <source>
        <strain evidence="7">WA0000017839</strain>
    </source>
</reference>
<dbReference type="PANTHER" id="PTHR10073:SF52">
    <property type="entry name" value="MISMATCH REPAIR ENDONUCLEASE PMS2"/>
    <property type="match status" value="1"/>
</dbReference>
<dbReference type="AlphaFoldDB" id="A0A8H7R758"/>
<accession>A0A8H7R758</accession>
<dbReference type="FunFam" id="3.30.1370.100:FF:000001">
    <property type="entry name" value="Mismatch repair endonuclease pms1, putative"/>
    <property type="match status" value="1"/>
</dbReference>
<dbReference type="SUPFAM" id="SSF55874">
    <property type="entry name" value="ATPase domain of HSP90 chaperone/DNA topoisomerase II/histidine kinase"/>
    <property type="match status" value="1"/>
</dbReference>
<dbReference type="InterPro" id="IPR042121">
    <property type="entry name" value="MutL_C_regsub"/>
</dbReference>
<dbReference type="OrthoDB" id="10263226at2759"/>
<dbReference type="Pfam" id="PF13589">
    <property type="entry name" value="HATPase_c_3"/>
    <property type="match status" value="1"/>
</dbReference>
<dbReference type="InterPro" id="IPR013507">
    <property type="entry name" value="DNA_mismatch_S5_2-like"/>
</dbReference>
<dbReference type="FunFam" id="3.30.565.10:FF:000014">
    <property type="entry name" value="Mismatch repair endonuclease pms1, putative"/>
    <property type="match status" value="1"/>
</dbReference>
<dbReference type="PANTHER" id="PTHR10073">
    <property type="entry name" value="DNA MISMATCH REPAIR PROTEIN MLH, PMS, MUTL"/>
    <property type="match status" value="1"/>
</dbReference>
<feature type="domain" description="DNA mismatch repair protein S5" evidence="6">
    <location>
        <begin position="222"/>
        <end position="345"/>
    </location>
</feature>
<keyword evidence="2" id="KW-0227">DNA damage</keyword>
<dbReference type="InterPro" id="IPR037198">
    <property type="entry name" value="MutL_C_sf"/>
</dbReference>
<dbReference type="PROSITE" id="PS00058">
    <property type="entry name" value="DNA_MISMATCH_REPAIR_1"/>
    <property type="match status" value="1"/>
</dbReference>
<dbReference type="GO" id="GO:0032389">
    <property type="term" value="C:MutLalpha complex"/>
    <property type="evidence" value="ECO:0007669"/>
    <property type="project" value="TreeGrafter"/>
</dbReference>
<dbReference type="GO" id="GO:0016887">
    <property type="term" value="F:ATP hydrolysis activity"/>
    <property type="evidence" value="ECO:0007669"/>
    <property type="project" value="InterPro"/>
</dbReference>
<feature type="region of interest" description="Disordered" evidence="4">
    <location>
        <begin position="425"/>
        <end position="446"/>
    </location>
</feature>
<name>A0A8H7R758_9FUNG</name>
<evidence type="ECO:0000256" key="1">
    <source>
        <dbReference type="ARBA" id="ARBA00006082"/>
    </source>
</evidence>
<evidence type="ECO:0000313" key="7">
    <source>
        <dbReference type="EMBL" id="KAG2205428.1"/>
    </source>
</evidence>
<feature type="compositionally biased region" description="Acidic residues" evidence="4">
    <location>
        <begin position="467"/>
        <end position="479"/>
    </location>
</feature>
<dbReference type="SUPFAM" id="SSF54211">
    <property type="entry name" value="Ribosomal protein S5 domain 2-like"/>
    <property type="match status" value="1"/>
</dbReference>
<protein>
    <recommendedName>
        <fullName evidence="3">DNA mismatch repair protein PMS1</fullName>
    </recommendedName>
</protein>
<dbReference type="Pfam" id="PF01119">
    <property type="entry name" value="DNA_mis_repair"/>
    <property type="match status" value="1"/>
</dbReference>
<dbReference type="InterPro" id="IPR020568">
    <property type="entry name" value="Ribosomal_Su5_D2-typ_SF"/>
</dbReference>
<dbReference type="GO" id="GO:0030983">
    <property type="term" value="F:mismatched DNA binding"/>
    <property type="evidence" value="ECO:0007669"/>
    <property type="project" value="InterPro"/>
</dbReference>
<dbReference type="Gene3D" id="3.30.565.10">
    <property type="entry name" value="Histidine kinase-like ATPase, C-terminal domain"/>
    <property type="match status" value="1"/>
</dbReference>
<dbReference type="InterPro" id="IPR014721">
    <property type="entry name" value="Ribsml_uS5_D2-typ_fold_subgr"/>
</dbReference>
<dbReference type="Gene3D" id="3.30.1540.20">
    <property type="entry name" value="MutL, C-terminal domain, dimerisation subdomain"/>
    <property type="match status" value="1"/>
</dbReference>
<dbReference type="InterPro" id="IPR042120">
    <property type="entry name" value="MutL_C_dimsub"/>
</dbReference>
<dbReference type="InterPro" id="IPR014762">
    <property type="entry name" value="DNA_mismatch_repair_CS"/>
</dbReference>
<dbReference type="GO" id="GO:0005524">
    <property type="term" value="F:ATP binding"/>
    <property type="evidence" value="ECO:0007669"/>
    <property type="project" value="InterPro"/>
</dbReference>
<dbReference type="CDD" id="cd03484">
    <property type="entry name" value="MutL_Trans_hPMS_2_like"/>
    <property type="match status" value="1"/>
</dbReference>
<evidence type="ECO:0000313" key="8">
    <source>
        <dbReference type="Proteomes" id="UP000603453"/>
    </source>
</evidence>
<organism evidence="7 8">
    <name type="scientific">Mucor saturninus</name>
    <dbReference type="NCBI Taxonomy" id="64648"/>
    <lineage>
        <taxon>Eukaryota</taxon>
        <taxon>Fungi</taxon>
        <taxon>Fungi incertae sedis</taxon>
        <taxon>Mucoromycota</taxon>
        <taxon>Mucoromycotina</taxon>
        <taxon>Mucoromycetes</taxon>
        <taxon>Mucorales</taxon>
        <taxon>Mucorineae</taxon>
        <taxon>Mucoraceae</taxon>
        <taxon>Mucor</taxon>
    </lineage>
</organism>
<dbReference type="Gene3D" id="3.30.1370.100">
    <property type="entry name" value="MutL, C-terminal domain, regulatory subdomain"/>
    <property type="match status" value="1"/>
</dbReference>
<dbReference type="Gene3D" id="3.30.230.10">
    <property type="match status" value="1"/>
</dbReference>
<evidence type="ECO:0000259" key="5">
    <source>
        <dbReference type="SMART" id="SM00853"/>
    </source>
</evidence>
<dbReference type="SMART" id="SM00853">
    <property type="entry name" value="MutL_C"/>
    <property type="match status" value="1"/>
</dbReference>
<proteinExistence type="inferred from homology"/>
<comment type="similarity">
    <text evidence="1">Belongs to the DNA mismatch repair MutL/HexB family.</text>
</comment>
<dbReference type="InterPro" id="IPR036890">
    <property type="entry name" value="HATPase_C_sf"/>
</dbReference>
<evidence type="ECO:0000256" key="3">
    <source>
        <dbReference type="ARBA" id="ARBA00070941"/>
    </source>
</evidence>
<dbReference type="EMBL" id="JAEPRD010000037">
    <property type="protein sequence ID" value="KAG2205428.1"/>
    <property type="molecule type" value="Genomic_DNA"/>
</dbReference>
<dbReference type="GO" id="GO:0140664">
    <property type="term" value="F:ATP-dependent DNA damage sensor activity"/>
    <property type="evidence" value="ECO:0007669"/>
    <property type="project" value="InterPro"/>
</dbReference>
<feature type="compositionally biased region" description="Low complexity" evidence="4">
    <location>
        <begin position="427"/>
        <end position="438"/>
    </location>
</feature>
<evidence type="ECO:0000256" key="2">
    <source>
        <dbReference type="ARBA" id="ARBA00022763"/>
    </source>
</evidence>
<evidence type="ECO:0000256" key="4">
    <source>
        <dbReference type="SAM" id="MobiDB-lite"/>
    </source>
</evidence>
<dbReference type="InterPro" id="IPR014790">
    <property type="entry name" value="MutL_C"/>
</dbReference>
<sequence>MASQINAIDKQSIHKICSGQVVLDLATAIKELVENSIDAGAKSVVPLVDVHFKDNGLGGIEVIDDGSGIDPSNYESLALKHYTSKLNSFEDLENVVTFGFRGEALSSLCALSNMTVTTATKEQTPMGYKLEFDMNGVLSSKTPIARSAGTTIQLTNIFYSLPVRQQEFKRNIKREFSKALTIIQAYSIISTSIRISVSNQIAQKQNIRVMSTSGNKDLIANVSNVFGSKLASQIIPFKVDLGSILEKGTVQGFISKPEWGLGRSSADRQYFYVNGRPCSLPKLSKALNETYRTFISNQYPVLIANLQMPTNTYDVNVSPDKRTIFVHDEAKIAEAIMEQLKQQLEPSRSTYNVNPLMKSTPRAVPVTDMDFQNTTMTERSEIADTPMVVESFPSSSSSNMYTDFSNNRVPTTNISNTASRLSNPIKSLGLSRSSGTGLKATGSTFKRPAPLTSSLLNYLSKRPKTDDNEEEKEKEEVDEIMQQENGEAESNIMEIEPSTEESDVDFQENERIPRVDTKMYTGITSTRGSWNTFCRKVQASVNPDDIKLKATTSNETEDSDSAQAPELVDAGITNTEDHEKAARALNRVISKPDFAEMKVLGQFNLGFIITNLNDKDIYIIDQHASDEKYNFETLQQITKMETQSLYSPQELDLTASEEHVVMDNLEIFKANGFGVQVFPDNEPTKRIRVISQPVSKNTMFDKKDFCELIYLINERPGEMVRCGRVRNMFAMRACHKAVRIGQSLHPKKMTQIVQHMGEIDQPWNCPHGRPTMRHLLHMDQFKPARRDRPLSLNGSFSILK</sequence>